<proteinExistence type="predicted"/>
<gene>
    <name evidence="2" type="ORF">FTO68_09885</name>
</gene>
<dbReference type="RefSeq" id="WP_255333256.1">
    <property type="nucleotide sequence ID" value="NZ_VOTZ01000024.1"/>
</dbReference>
<protein>
    <submittedName>
        <fullName evidence="2">HEPN domain-containing protein</fullName>
    </submittedName>
</protein>
<sequence>MAERSADWMEQADRDLRMAHLARAEGFFEWACFISQQAAEKAIIAVYQREGAVAWGHSNTDLLRGLEQRHPVPKDILISARKLDRFYIPSRYPDGFGEGKPADFFDGGDADDAIGSAGRIIQFCAGLLA</sequence>
<dbReference type="SMART" id="SM00748">
    <property type="entry name" value="HEPN"/>
    <property type="match status" value="1"/>
</dbReference>
<dbReference type="Pfam" id="PF05168">
    <property type="entry name" value="HEPN"/>
    <property type="match status" value="1"/>
</dbReference>
<feature type="domain" description="HEPN" evidence="1">
    <location>
        <begin position="9"/>
        <end position="120"/>
    </location>
</feature>
<dbReference type="Gene3D" id="1.20.120.330">
    <property type="entry name" value="Nucleotidyltransferases domain 2"/>
    <property type="match status" value="1"/>
</dbReference>
<evidence type="ECO:0000259" key="1">
    <source>
        <dbReference type="PROSITE" id="PS50910"/>
    </source>
</evidence>
<accession>A0ABD4TM64</accession>
<organism evidence="2 3">
    <name type="scientific">Methanocalculus taiwanensis</name>
    <dbReference type="NCBI Taxonomy" id="106207"/>
    <lineage>
        <taxon>Archaea</taxon>
        <taxon>Methanobacteriati</taxon>
        <taxon>Methanobacteriota</taxon>
        <taxon>Stenosarchaea group</taxon>
        <taxon>Methanomicrobia</taxon>
        <taxon>Methanomicrobiales</taxon>
        <taxon>Methanocalculaceae</taxon>
        <taxon>Methanocalculus</taxon>
    </lineage>
</organism>
<dbReference type="InterPro" id="IPR007842">
    <property type="entry name" value="HEPN_dom"/>
</dbReference>
<name>A0ABD4TM64_9EURY</name>
<dbReference type="AlphaFoldDB" id="A0ABD4TM64"/>
<evidence type="ECO:0000313" key="3">
    <source>
        <dbReference type="Proteomes" id="UP001524383"/>
    </source>
</evidence>
<dbReference type="SUPFAM" id="SSF81593">
    <property type="entry name" value="Nucleotidyltransferase substrate binding subunit/domain"/>
    <property type="match status" value="1"/>
</dbReference>
<keyword evidence="3" id="KW-1185">Reference proteome</keyword>
<dbReference type="EMBL" id="VOTZ01000024">
    <property type="protein sequence ID" value="MCQ1539289.1"/>
    <property type="molecule type" value="Genomic_DNA"/>
</dbReference>
<comment type="caution">
    <text evidence="2">The sequence shown here is derived from an EMBL/GenBank/DDBJ whole genome shotgun (WGS) entry which is preliminary data.</text>
</comment>
<reference evidence="2 3" key="1">
    <citation type="submission" date="2019-08" db="EMBL/GenBank/DDBJ databases">
        <authorList>
            <person name="Chen S.-C."/>
            <person name="Lai M.-C."/>
            <person name="You Y.-T."/>
        </authorList>
    </citation>
    <scope>NUCLEOTIDE SEQUENCE [LARGE SCALE GENOMIC DNA]</scope>
    <source>
        <strain evidence="2 3">P2F9704a</strain>
    </source>
</reference>
<dbReference type="Proteomes" id="UP001524383">
    <property type="component" value="Unassembled WGS sequence"/>
</dbReference>
<dbReference type="PROSITE" id="PS50910">
    <property type="entry name" value="HEPN"/>
    <property type="match status" value="1"/>
</dbReference>
<evidence type="ECO:0000313" key="2">
    <source>
        <dbReference type="EMBL" id="MCQ1539289.1"/>
    </source>
</evidence>